<dbReference type="PANTHER" id="PTHR30576:SF20">
    <property type="entry name" value="QUINOVOSAMINEPHOSPHOTRANSFERAE-RELATED"/>
    <property type="match status" value="1"/>
</dbReference>
<evidence type="ECO:0000313" key="4">
    <source>
        <dbReference type="EMBL" id="SHG80421.1"/>
    </source>
</evidence>
<dbReference type="STRING" id="1089305.SAMN05444148_0987"/>
<evidence type="ECO:0000313" key="5">
    <source>
        <dbReference type="Proteomes" id="UP000184522"/>
    </source>
</evidence>
<reference evidence="5" key="1">
    <citation type="submission" date="2016-11" db="EMBL/GenBank/DDBJ databases">
        <authorList>
            <person name="Varghese N."/>
            <person name="Submissions S."/>
        </authorList>
    </citation>
    <scope>NUCLEOTIDE SEQUENCE [LARGE SCALE GENOMIC DNA]</scope>
    <source>
        <strain evidence="5">DSM 25330</strain>
    </source>
</reference>
<sequence>MNKKDIFLKRTFDLLLSIIGLICFGWLILLASLISFFDTGMNGFYTQQRVGQFGRVFKVYKIRSMKNIEGVVTTVSTDNDPRITKVGRFWRKTKIDELPQLYNVLIGDMSFVGPRPDVKGFADKLEGDDRVILTIKPGITGPASIYYRNEEEILSNQNNPELYNKTIIWPKKVDINKSYIKNYSFFKDIEYIVKTVL</sequence>
<keyword evidence="5" id="KW-1185">Reference proteome</keyword>
<dbReference type="GO" id="GO:0016780">
    <property type="term" value="F:phosphotransferase activity, for other substituted phosphate groups"/>
    <property type="evidence" value="ECO:0007669"/>
    <property type="project" value="TreeGrafter"/>
</dbReference>
<keyword evidence="2" id="KW-0812">Transmembrane</keyword>
<dbReference type="EMBL" id="FQWS01000001">
    <property type="protein sequence ID" value="SHG80421.1"/>
    <property type="molecule type" value="Genomic_DNA"/>
</dbReference>
<keyword evidence="2" id="KW-0472">Membrane</keyword>
<keyword evidence="2" id="KW-1133">Transmembrane helix</keyword>
<feature type="domain" description="Bacterial sugar transferase" evidence="3">
    <location>
        <begin position="9"/>
        <end position="196"/>
    </location>
</feature>
<proteinExistence type="inferred from homology"/>
<protein>
    <submittedName>
        <fullName evidence="4">Sugar transferase involved in LPS biosynthesis (Colanic, teichoic acid)</fullName>
    </submittedName>
</protein>
<organism evidence="4 5">
    <name type="scientific">Winogradskyella jejuensis</name>
    <dbReference type="NCBI Taxonomy" id="1089305"/>
    <lineage>
        <taxon>Bacteria</taxon>
        <taxon>Pseudomonadati</taxon>
        <taxon>Bacteroidota</taxon>
        <taxon>Flavobacteriia</taxon>
        <taxon>Flavobacteriales</taxon>
        <taxon>Flavobacteriaceae</taxon>
        <taxon>Winogradskyella</taxon>
    </lineage>
</organism>
<dbReference type="Proteomes" id="UP000184522">
    <property type="component" value="Unassembled WGS sequence"/>
</dbReference>
<evidence type="ECO:0000259" key="3">
    <source>
        <dbReference type="Pfam" id="PF02397"/>
    </source>
</evidence>
<gene>
    <name evidence="4" type="ORF">SAMN05444148_0987</name>
</gene>
<dbReference type="RefSeq" id="WP_073083797.1">
    <property type="nucleotide sequence ID" value="NZ_FQWS01000001.1"/>
</dbReference>
<dbReference type="InterPro" id="IPR003362">
    <property type="entry name" value="Bact_transf"/>
</dbReference>
<evidence type="ECO:0000256" key="1">
    <source>
        <dbReference type="ARBA" id="ARBA00006464"/>
    </source>
</evidence>
<dbReference type="PANTHER" id="PTHR30576">
    <property type="entry name" value="COLANIC BIOSYNTHESIS UDP-GLUCOSE LIPID CARRIER TRANSFERASE"/>
    <property type="match status" value="1"/>
</dbReference>
<accession>A0A1M5MT54</accession>
<dbReference type="AlphaFoldDB" id="A0A1M5MT54"/>
<evidence type="ECO:0000256" key="2">
    <source>
        <dbReference type="SAM" id="Phobius"/>
    </source>
</evidence>
<name>A0A1M5MT54_9FLAO</name>
<keyword evidence="4" id="KW-0808">Transferase</keyword>
<dbReference type="OrthoDB" id="9808602at2"/>
<feature type="transmembrane region" description="Helical" evidence="2">
    <location>
        <begin position="12"/>
        <end position="37"/>
    </location>
</feature>
<comment type="similarity">
    <text evidence="1">Belongs to the bacterial sugar transferase family.</text>
</comment>
<dbReference type="Pfam" id="PF02397">
    <property type="entry name" value="Bac_transf"/>
    <property type="match status" value="1"/>
</dbReference>